<dbReference type="Gene3D" id="1.10.150.670">
    <property type="entry name" value="Crossover junction endonuclease EME1, DNA-binding domain"/>
    <property type="match status" value="1"/>
</dbReference>
<name>A0A1X0Q7P1_9MICR</name>
<evidence type="ECO:0000313" key="1">
    <source>
        <dbReference type="EMBL" id="ORD95752.1"/>
    </source>
</evidence>
<proteinExistence type="predicted"/>
<reference evidence="1 2" key="1">
    <citation type="journal article" date="2017" name="Environ. Microbiol.">
        <title>Decay of the glycolytic pathway and adaptation to intranuclear parasitism within Enterocytozoonidae microsporidia.</title>
        <authorList>
            <person name="Wiredu Boakye D."/>
            <person name="Jaroenlak P."/>
            <person name="Prachumwat A."/>
            <person name="Williams T.A."/>
            <person name="Bateman K.S."/>
            <person name="Itsathitphaisarn O."/>
            <person name="Sritunyalucksana K."/>
            <person name="Paszkiewicz K.H."/>
            <person name="Moore K.A."/>
            <person name="Stentiford G.D."/>
            <person name="Williams B.A."/>
        </authorList>
    </citation>
    <scope>NUCLEOTIDE SEQUENCE [LARGE SCALE GENOMIC DNA]</scope>
    <source>
        <strain evidence="2">canceri</strain>
    </source>
</reference>
<dbReference type="InterPro" id="IPR042530">
    <property type="entry name" value="EME1/EME2_C"/>
</dbReference>
<dbReference type="Proteomes" id="UP000192501">
    <property type="component" value="Unassembled WGS sequence"/>
</dbReference>
<sequence length="78" mass="8795">MESLLQKIPGVSILISNVIVKEFPSISLFVSNLNSDENLLVNTVFTDEKGNKIKLKENIIERIKTVFMSTDSDKKIVQ</sequence>
<organism evidence="1 2">
    <name type="scientific">Hepatospora eriocheir</name>
    <dbReference type="NCBI Taxonomy" id="1081669"/>
    <lineage>
        <taxon>Eukaryota</taxon>
        <taxon>Fungi</taxon>
        <taxon>Fungi incertae sedis</taxon>
        <taxon>Microsporidia</taxon>
        <taxon>Hepatosporidae</taxon>
        <taxon>Hepatospora</taxon>
    </lineage>
</organism>
<dbReference type="VEuPathDB" id="MicrosporidiaDB:HERIO_405"/>
<protein>
    <submittedName>
        <fullName evidence="1">Uncharacterized protein</fullName>
    </submittedName>
</protein>
<dbReference type="VEuPathDB" id="MicrosporidiaDB:A0H76_633"/>
<gene>
    <name evidence="1" type="ORF">A0H76_633</name>
</gene>
<dbReference type="EMBL" id="LTAI01001267">
    <property type="protein sequence ID" value="ORD95752.1"/>
    <property type="molecule type" value="Genomic_DNA"/>
</dbReference>
<dbReference type="AlphaFoldDB" id="A0A1X0Q7P1"/>
<comment type="caution">
    <text evidence="1">The sequence shown here is derived from an EMBL/GenBank/DDBJ whole genome shotgun (WGS) entry which is preliminary data.</text>
</comment>
<accession>A0A1X0Q7P1</accession>
<evidence type="ECO:0000313" key="2">
    <source>
        <dbReference type="Proteomes" id="UP000192501"/>
    </source>
</evidence>